<organism evidence="2 3">
    <name type="scientific">Aphis gossypii</name>
    <name type="common">Cotton aphid</name>
    <dbReference type="NCBI Taxonomy" id="80765"/>
    <lineage>
        <taxon>Eukaryota</taxon>
        <taxon>Metazoa</taxon>
        <taxon>Ecdysozoa</taxon>
        <taxon>Arthropoda</taxon>
        <taxon>Hexapoda</taxon>
        <taxon>Insecta</taxon>
        <taxon>Pterygota</taxon>
        <taxon>Neoptera</taxon>
        <taxon>Paraneoptera</taxon>
        <taxon>Hemiptera</taxon>
        <taxon>Sternorrhyncha</taxon>
        <taxon>Aphidomorpha</taxon>
        <taxon>Aphidoidea</taxon>
        <taxon>Aphididae</taxon>
        <taxon>Aphidini</taxon>
        <taxon>Aphis</taxon>
        <taxon>Aphis</taxon>
    </lineage>
</organism>
<accession>A0A9P0JFX5</accession>
<keyword evidence="3" id="KW-1185">Reference proteome</keyword>
<feature type="transmembrane region" description="Helical" evidence="1">
    <location>
        <begin position="12"/>
        <end position="34"/>
    </location>
</feature>
<protein>
    <submittedName>
        <fullName evidence="2">Uncharacterized protein</fullName>
    </submittedName>
</protein>
<keyword evidence="1" id="KW-0812">Transmembrane</keyword>
<dbReference type="AlphaFoldDB" id="A0A9P0JFX5"/>
<keyword evidence="1" id="KW-0472">Membrane</keyword>
<sequence length="131" mass="15668">MQHRFIVRCPPSVIFVCLFYVSVIIILTCHLRLLYCRRELLCKLPADELSAIVQLLSIILYHYHSQRHTFLYYYSVSLQRLRINAFLSPCWFFICAKYKVVGANRHIYYCICLDANRQLVLLLYYIIYSVC</sequence>
<dbReference type="Proteomes" id="UP001154329">
    <property type="component" value="Chromosome 3"/>
</dbReference>
<evidence type="ECO:0000313" key="2">
    <source>
        <dbReference type="EMBL" id="CAH1733269.1"/>
    </source>
</evidence>
<evidence type="ECO:0000313" key="3">
    <source>
        <dbReference type="Proteomes" id="UP001154329"/>
    </source>
</evidence>
<name>A0A9P0JFX5_APHGO</name>
<reference evidence="2" key="1">
    <citation type="submission" date="2022-02" db="EMBL/GenBank/DDBJ databases">
        <authorList>
            <person name="King R."/>
        </authorList>
    </citation>
    <scope>NUCLEOTIDE SEQUENCE</scope>
</reference>
<dbReference type="EMBL" id="OU899036">
    <property type="protein sequence ID" value="CAH1733269.1"/>
    <property type="molecule type" value="Genomic_DNA"/>
</dbReference>
<proteinExistence type="predicted"/>
<keyword evidence="1" id="KW-1133">Transmembrane helix</keyword>
<gene>
    <name evidence="2" type="ORF">APHIGO_LOCUS9606</name>
</gene>
<evidence type="ECO:0000256" key="1">
    <source>
        <dbReference type="SAM" id="Phobius"/>
    </source>
</evidence>
<reference evidence="2" key="2">
    <citation type="submission" date="2022-10" db="EMBL/GenBank/DDBJ databases">
        <authorList>
            <consortium name="ENA_rothamsted_submissions"/>
            <consortium name="culmorum"/>
            <person name="King R."/>
        </authorList>
    </citation>
    <scope>NUCLEOTIDE SEQUENCE</scope>
</reference>